<keyword evidence="8" id="KW-1185">Reference proteome</keyword>
<keyword evidence="2 6" id="KW-0732">Signal</keyword>
<dbReference type="InterPro" id="IPR036179">
    <property type="entry name" value="Ig-like_dom_sf"/>
</dbReference>
<dbReference type="PANTHER" id="PTHR12080">
    <property type="entry name" value="SIGNALING LYMPHOCYTIC ACTIVATION MOLECULE"/>
    <property type="match status" value="1"/>
</dbReference>
<feature type="chain" id="PRO_5035154712" evidence="6">
    <location>
        <begin position="21"/>
        <end position="283"/>
    </location>
</feature>
<protein>
    <submittedName>
        <fullName evidence="9">Uncharacterized protein LOC108699374 isoform X2</fullName>
    </submittedName>
</protein>
<dbReference type="InterPro" id="IPR013783">
    <property type="entry name" value="Ig-like_fold"/>
</dbReference>
<dbReference type="GO" id="GO:0016020">
    <property type="term" value="C:membrane"/>
    <property type="evidence" value="ECO:0007669"/>
    <property type="project" value="UniProtKB-SubCell"/>
</dbReference>
<evidence type="ECO:0000256" key="5">
    <source>
        <dbReference type="SAM" id="MobiDB-lite"/>
    </source>
</evidence>
<dbReference type="RefSeq" id="XP_018086900.1">
    <property type="nucleotide sequence ID" value="XM_018231411.2"/>
</dbReference>
<sequence>MSQPWITLIALVLFSPLLLSSEVPDIQVHGLVNRTIRLMHHFGTNSETQCTVRWTKRGQTMEVAEYRSNRFTLSNQFFQNRINFSKSELRIYNLRTEDSGHYIISCRSSSKAPIKEKKYMLAIHEPLPTPTINKTPRECNATGCNITLQCLIPNTSPEVSCHWEILQEVSMNNRAFNECTIQVLLAFSSLDTEYVCFINNPADQKVVSVSAWQLCSVSENREKSNIPLNDQNKNNKDGSKQDRQGGNISVEPKAGLIKRLKKRISSRRKKRQKKYADGPGTGQ</sequence>
<keyword evidence="3" id="KW-0472">Membrane</keyword>
<evidence type="ECO:0000313" key="9">
    <source>
        <dbReference type="RefSeq" id="XP_018086900.1"/>
    </source>
</evidence>
<gene>
    <name evidence="9" type="primary">LOC108699374</name>
</gene>
<feature type="domain" description="Ig-like" evidence="7">
    <location>
        <begin position="130"/>
        <end position="208"/>
    </location>
</feature>
<dbReference type="OrthoDB" id="6353782at2759"/>
<feature type="compositionally biased region" description="Basic and acidic residues" evidence="5">
    <location>
        <begin position="233"/>
        <end position="243"/>
    </location>
</feature>
<evidence type="ECO:0000256" key="6">
    <source>
        <dbReference type="SAM" id="SignalP"/>
    </source>
</evidence>
<keyword evidence="4" id="KW-0325">Glycoprotein</keyword>
<dbReference type="AlphaFoldDB" id="A0A8J0TMC6"/>
<dbReference type="InterPro" id="IPR007110">
    <property type="entry name" value="Ig-like_dom"/>
</dbReference>
<dbReference type="Gene3D" id="2.60.40.10">
    <property type="entry name" value="Immunoglobulins"/>
    <property type="match status" value="2"/>
</dbReference>
<evidence type="ECO:0000256" key="1">
    <source>
        <dbReference type="ARBA" id="ARBA00004370"/>
    </source>
</evidence>
<accession>A0A8J0TMC6</accession>
<evidence type="ECO:0000256" key="3">
    <source>
        <dbReference type="ARBA" id="ARBA00023136"/>
    </source>
</evidence>
<proteinExistence type="predicted"/>
<evidence type="ECO:0000256" key="2">
    <source>
        <dbReference type="ARBA" id="ARBA00022729"/>
    </source>
</evidence>
<dbReference type="PROSITE" id="PS50835">
    <property type="entry name" value="IG_LIKE"/>
    <property type="match status" value="1"/>
</dbReference>
<evidence type="ECO:0000313" key="8">
    <source>
        <dbReference type="Proteomes" id="UP000186698"/>
    </source>
</evidence>
<feature type="signal peptide" evidence="6">
    <location>
        <begin position="1"/>
        <end position="20"/>
    </location>
</feature>
<feature type="region of interest" description="Disordered" evidence="5">
    <location>
        <begin position="223"/>
        <end position="283"/>
    </location>
</feature>
<dbReference type="Proteomes" id="UP000186698">
    <property type="component" value="Chromosome 8L"/>
</dbReference>
<dbReference type="PANTHER" id="PTHR12080:SF121">
    <property type="entry name" value="IG-LIKE DOMAIN-CONTAINING PROTEIN-RELATED"/>
    <property type="match status" value="1"/>
</dbReference>
<reference evidence="9" key="1">
    <citation type="submission" date="2025-08" db="UniProtKB">
        <authorList>
            <consortium name="RefSeq"/>
        </authorList>
    </citation>
    <scope>IDENTIFICATION</scope>
    <source>
        <strain evidence="9">J_2021</strain>
        <tissue evidence="9">Erythrocytes</tissue>
    </source>
</reference>
<comment type="subcellular location">
    <subcellularLocation>
        <location evidence="1">Membrane</location>
    </subcellularLocation>
</comment>
<name>A0A8J0TMC6_XENLA</name>
<evidence type="ECO:0000259" key="7">
    <source>
        <dbReference type="PROSITE" id="PS50835"/>
    </source>
</evidence>
<dbReference type="InterPro" id="IPR015631">
    <property type="entry name" value="CD2/SLAM_rcpt"/>
</dbReference>
<dbReference type="GeneID" id="108699374"/>
<evidence type="ECO:0000256" key="4">
    <source>
        <dbReference type="ARBA" id="ARBA00023180"/>
    </source>
</evidence>
<dbReference type="SUPFAM" id="SSF48726">
    <property type="entry name" value="Immunoglobulin"/>
    <property type="match status" value="1"/>
</dbReference>
<organism evidence="8 9">
    <name type="scientific">Xenopus laevis</name>
    <name type="common">African clawed frog</name>
    <dbReference type="NCBI Taxonomy" id="8355"/>
    <lineage>
        <taxon>Eukaryota</taxon>
        <taxon>Metazoa</taxon>
        <taxon>Chordata</taxon>
        <taxon>Craniata</taxon>
        <taxon>Vertebrata</taxon>
        <taxon>Euteleostomi</taxon>
        <taxon>Amphibia</taxon>
        <taxon>Batrachia</taxon>
        <taxon>Anura</taxon>
        <taxon>Pipoidea</taxon>
        <taxon>Pipidae</taxon>
        <taxon>Xenopodinae</taxon>
        <taxon>Xenopus</taxon>
        <taxon>Xenopus</taxon>
    </lineage>
</organism>
<feature type="compositionally biased region" description="Basic residues" evidence="5">
    <location>
        <begin position="256"/>
        <end position="273"/>
    </location>
</feature>